<feature type="chain" id="PRO_5012588175" evidence="1">
    <location>
        <begin position="16"/>
        <end position="246"/>
    </location>
</feature>
<evidence type="ECO:0000313" key="2">
    <source>
        <dbReference type="EMBL" id="KZP34568.1"/>
    </source>
</evidence>
<protein>
    <submittedName>
        <fullName evidence="2">Uncharacterized protein</fullName>
    </submittedName>
</protein>
<feature type="signal peptide" evidence="1">
    <location>
        <begin position="1"/>
        <end position="15"/>
    </location>
</feature>
<evidence type="ECO:0000313" key="3">
    <source>
        <dbReference type="Proteomes" id="UP000076532"/>
    </source>
</evidence>
<accession>A0A166X9V8</accession>
<keyword evidence="3" id="KW-1185">Reference proteome</keyword>
<organism evidence="2 3">
    <name type="scientific">Athelia psychrophila</name>
    <dbReference type="NCBI Taxonomy" id="1759441"/>
    <lineage>
        <taxon>Eukaryota</taxon>
        <taxon>Fungi</taxon>
        <taxon>Dikarya</taxon>
        <taxon>Basidiomycota</taxon>
        <taxon>Agaricomycotina</taxon>
        <taxon>Agaricomycetes</taxon>
        <taxon>Agaricomycetidae</taxon>
        <taxon>Atheliales</taxon>
        <taxon>Atheliaceae</taxon>
        <taxon>Athelia</taxon>
    </lineage>
</organism>
<name>A0A166X9V8_9AGAM</name>
<proteinExistence type="predicted"/>
<dbReference type="Proteomes" id="UP000076532">
    <property type="component" value="Unassembled WGS sequence"/>
</dbReference>
<sequence length="246" mass="26432">MCCLLSSMTIGPVLAMTTPRQSSRAPAVADTVTTPTPASRKWAAASSAKKVKAPMPRPPATFELLVIATPAPKVTRTAQSQAPKNLAISMFEWHHLKPNTSPCIPLTNMNGWDSLRKQVALMTSPKTPPFLVLEMLSPVILAGAAPMPWHAASTTGVDEYQGDDDGPIDNSVYKKAKLDDDLKSTASALADKYPPGLCAMHPTVACFHHRPTNLHFNLTDRPRRLVWAASICTGAATMEKIPIGSN</sequence>
<dbReference type="OrthoDB" id="3238775at2759"/>
<keyword evidence="1" id="KW-0732">Signal</keyword>
<gene>
    <name evidence="2" type="ORF">FIBSPDRAFT_881084</name>
</gene>
<reference evidence="2 3" key="1">
    <citation type="journal article" date="2016" name="Mol. Biol. Evol.">
        <title>Comparative Genomics of Early-Diverging Mushroom-Forming Fungi Provides Insights into the Origins of Lignocellulose Decay Capabilities.</title>
        <authorList>
            <person name="Nagy L.G."/>
            <person name="Riley R."/>
            <person name="Tritt A."/>
            <person name="Adam C."/>
            <person name="Daum C."/>
            <person name="Floudas D."/>
            <person name="Sun H."/>
            <person name="Yadav J.S."/>
            <person name="Pangilinan J."/>
            <person name="Larsson K.H."/>
            <person name="Matsuura K."/>
            <person name="Barry K."/>
            <person name="Labutti K."/>
            <person name="Kuo R."/>
            <person name="Ohm R.A."/>
            <person name="Bhattacharya S.S."/>
            <person name="Shirouzu T."/>
            <person name="Yoshinaga Y."/>
            <person name="Martin F.M."/>
            <person name="Grigoriev I.V."/>
            <person name="Hibbett D.S."/>
        </authorList>
    </citation>
    <scope>NUCLEOTIDE SEQUENCE [LARGE SCALE GENOMIC DNA]</scope>
    <source>
        <strain evidence="2 3">CBS 109695</strain>
    </source>
</reference>
<dbReference type="AlphaFoldDB" id="A0A166X9V8"/>
<dbReference type="EMBL" id="KV417480">
    <property type="protein sequence ID" value="KZP34568.1"/>
    <property type="molecule type" value="Genomic_DNA"/>
</dbReference>
<evidence type="ECO:0000256" key="1">
    <source>
        <dbReference type="SAM" id="SignalP"/>
    </source>
</evidence>